<dbReference type="InterPro" id="IPR051012">
    <property type="entry name" value="CellSynth/LPSAsmb/PSIAsmb"/>
</dbReference>
<evidence type="ECO:0000313" key="5">
    <source>
        <dbReference type="EMBL" id="RUS96178.1"/>
    </source>
</evidence>
<feature type="repeat" description="TPR" evidence="3">
    <location>
        <begin position="83"/>
        <end position="116"/>
    </location>
</feature>
<dbReference type="Pfam" id="PF13432">
    <property type="entry name" value="TPR_16"/>
    <property type="match status" value="1"/>
</dbReference>
<organism evidence="5 6">
    <name type="scientific">Dulcicalothrix desertica PCC 7102</name>
    <dbReference type="NCBI Taxonomy" id="232991"/>
    <lineage>
        <taxon>Bacteria</taxon>
        <taxon>Bacillati</taxon>
        <taxon>Cyanobacteriota</taxon>
        <taxon>Cyanophyceae</taxon>
        <taxon>Nostocales</taxon>
        <taxon>Calotrichaceae</taxon>
        <taxon>Dulcicalothrix</taxon>
    </lineage>
</organism>
<dbReference type="SMART" id="SM00028">
    <property type="entry name" value="TPR"/>
    <property type="match status" value="6"/>
</dbReference>
<dbReference type="InterPro" id="IPR011990">
    <property type="entry name" value="TPR-like_helical_dom_sf"/>
</dbReference>
<dbReference type="Pfam" id="PF14559">
    <property type="entry name" value="TPR_19"/>
    <property type="match status" value="2"/>
</dbReference>
<feature type="transmembrane region" description="Helical" evidence="4">
    <location>
        <begin position="20"/>
        <end position="45"/>
    </location>
</feature>
<keyword evidence="6" id="KW-1185">Reference proteome</keyword>
<dbReference type="OrthoDB" id="415285at2"/>
<evidence type="ECO:0000256" key="4">
    <source>
        <dbReference type="SAM" id="Phobius"/>
    </source>
</evidence>
<dbReference type="PROSITE" id="PS50005">
    <property type="entry name" value="TPR"/>
    <property type="match status" value="2"/>
</dbReference>
<dbReference type="Proteomes" id="UP000271624">
    <property type="component" value="Unassembled WGS sequence"/>
</dbReference>
<reference evidence="5" key="2">
    <citation type="journal article" date="2019" name="Genome Biol. Evol.">
        <title>Day and night: Metabolic profiles and evolutionary relationships of six axenic non-marine cyanobacteria.</title>
        <authorList>
            <person name="Will S.E."/>
            <person name="Henke P."/>
            <person name="Boedeker C."/>
            <person name="Huang S."/>
            <person name="Brinkmann H."/>
            <person name="Rohde M."/>
            <person name="Jarek M."/>
            <person name="Friedl T."/>
            <person name="Seufert S."/>
            <person name="Schumacher M."/>
            <person name="Overmann J."/>
            <person name="Neumann-Schaal M."/>
            <person name="Petersen J."/>
        </authorList>
    </citation>
    <scope>NUCLEOTIDE SEQUENCE [LARGE SCALE GENOMIC DNA]</scope>
    <source>
        <strain evidence="5">PCC 7102</strain>
    </source>
</reference>
<dbReference type="PANTHER" id="PTHR45586">
    <property type="entry name" value="TPR REPEAT-CONTAINING PROTEIN PA4667"/>
    <property type="match status" value="1"/>
</dbReference>
<protein>
    <submittedName>
        <fullName evidence="5">Uncharacterized protein</fullName>
    </submittedName>
</protein>
<dbReference type="InterPro" id="IPR019734">
    <property type="entry name" value="TPR_rpt"/>
</dbReference>
<evidence type="ECO:0000256" key="1">
    <source>
        <dbReference type="ARBA" id="ARBA00022737"/>
    </source>
</evidence>
<feature type="repeat" description="TPR" evidence="3">
    <location>
        <begin position="49"/>
        <end position="82"/>
    </location>
</feature>
<dbReference type="Gene3D" id="1.25.40.10">
    <property type="entry name" value="Tetratricopeptide repeat domain"/>
    <property type="match status" value="4"/>
</dbReference>
<evidence type="ECO:0000256" key="3">
    <source>
        <dbReference type="PROSITE-ProRule" id="PRU00339"/>
    </source>
</evidence>
<dbReference type="AlphaFoldDB" id="A0A3S1BWW0"/>
<keyword evidence="1" id="KW-0677">Repeat</keyword>
<dbReference type="RefSeq" id="WP_127086830.1">
    <property type="nucleotide sequence ID" value="NZ_RSCL01000038.1"/>
</dbReference>
<reference evidence="5" key="1">
    <citation type="submission" date="2018-12" db="EMBL/GenBank/DDBJ databases">
        <authorList>
            <person name="Will S."/>
            <person name="Neumann-Schaal M."/>
            <person name="Henke P."/>
        </authorList>
    </citation>
    <scope>NUCLEOTIDE SEQUENCE</scope>
    <source>
        <strain evidence="5">PCC 7102</strain>
    </source>
</reference>
<dbReference type="SUPFAM" id="SSF48452">
    <property type="entry name" value="TPR-like"/>
    <property type="match status" value="3"/>
</dbReference>
<evidence type="ECO:0000313" key="6">
    <source>
        <dbReference type="Proteomes" id="UP000271624"/>
    </source>
</evidence>
<name>A0A3S1BWW0_9CYAN</name>
<keyword evidence="2 3" id="KW-0802">TPR repeat</keyword>
<sequence>MSIEQKGKSSFWVQAAIKTLSFFPLYLFVFSIVAASPIGLIAPAVAQRGSSAEQRGFNLLKKGWVNDAIKAFQQALKSNPQSLQAKLGLAIGYKRAGKIDDAWNAYQRVLAQDPNNQLALKTIGLFGTYKPQWQQGGIQALSRVLQQNANDLEARNLRAILYFYQGRQAEAVADFEIVLANNPAPETIINAAQAYTYNGASAKAVELFNRYRSTGKPIVGDAAVAYGKALRESGNAAAAVQVLEAQLQRSSGLDRTGIETRKELAVAYLANQQPNQAVATLQPLQGRPDAVLPLARALNDIRRRSNNPAISQQVATLYRQALSATPNPSTSLVREVADVFSGLPNGEQVAVQLYRQLVSQQPNDRSLLVRQLALENKLGFISRDDLRQRLSSALQPLPSDSVQQQQLAVALAEISTPDSEFLPVYQSLAASRSDVPMLYFRIAQMYLQLGDTAGARQALASYTATPAGTRDLAHQLLAAEIERREGSLDASLRRYQALLKSKPDRTDIYDAGLRGFAGILRQQKRFDEALVVYDELISRNPQSQEMLLGRAAIAYQARRISEAEAKGVLENWLSTQPATNTPPELYSLVEILPLYPEREALYNYLAEIDPNNIAMQLRVIEAISDRSPAQARARVRQLIARLPQNASTFELQAQLARAAGDLNQAGKIYESVLAQQPDNLAALSALGGIRFEQQRFATAEGIYSKIIEEKPEDLDARRAAADLTAILDKPLSALAQMENLQVEKMRQGSPDPELSQRMQQVQEEFLQRRGFQPPWEDYLRRGGK</sequence>
<evidence type="ECO:0000256" key="2">
    <source>
        <dbReference type="ARBA" id="ARBA00022803"/>
    </source>
</evidence>
<keyword evidence="4" id="KW-0812">Transmembrane</keyword>
<keyword evidence="4" id="KW-1133">Transmembrane helix</keyword>
<proteinExistence type="predicted"/>
<keyword evidence="4" id="KW-0472">Membrane</keyword>
<accession>A0A3S1BWW0</accession>
<comment type="caution">
    <text evidence="5">The sequence shown here is derived from an EMBL/GenBank/DDBJ whole genome shotgun (WGS) entry which is preliminary data.</text>
</comment>
<dbReference type="EMBL" id="RSCL01000038">
    <property type="protein sequence ID" value="RUS96178.1"/>
    <property type="molecule type" value="Genomic_DNA"/>
</dbReference>
<gene>
    <name evidence="5" type="ORF">DSM106972_088490</name>
</gene>
<dbReference type="PANTHER" id="PTHR45586:SF1">
    <property type="entry name" value="LIPOPOLYSACCHARIDE ASSEMBLY PROTEIN B"/>
    <property type="match status" value="1"/>
</dbReference>